<dbReference type="InterPro" id="IPR001789">
    <property type="entry name" value="Sig_transdc_resp-reg_receiver"/>
</dbReference>
<dbReference type="PROSITE" id="PS50045">
    <property type="entry name" value="SIGMA54_INTERACT_4"/>
    <property type="match status" value="1"/>
</dbReference>
<dbReference type="EMBL" id="QLMH01000004">
    <property type="protein sequence ID" value="RAK20460.1"/>
    <property type="molecule type" value="Genomic_DNA"/>
</dbReference>
<evidence type="ECO:0000256" key="2">
    <source>
        <dbReference type="ARBA" id="ARBA00022840"/>
    </source>
</evidence>
<dbReference type="Pfam" id="PF02954">
    <property type="entry name" value="HTH_8"/>
    <property type="match status" value="1"/>
</dbReference>
<dbReference type="InterPro" id="IPR027417">
    <property type="entry name" value="P-loop_NTPase"/>
</dbReference>
<dbReference type="SUPFAM" id="SSF52540">
    <property type="entry name" value="P-loop containing nucleoside triphosphate hydrolases"/>
    <property type="match status" value="1"/>
</dbReference>
<dbReference type="FunFam" id="3.40.50.300:FF:000006">
    <property type="entry name" value="DNA-binding transcriptional regulator NtrC"/>
    <property type="match status" value="1"/>
</dbReference>
<dbReference type="Gene3D" id="1.10.10.60">
    <property type="entry name" value="Homeodomain-like"/>
    <property type="match status" value="1"/>
</dbReference>
<dbReference type="Pfam" id="PF00158">
    <property type="entry name" value="Sigma54_activat"/>
    <property type="match status" value="1"/>
</dbReference>
<dbReference type="InterPro" id="IPR002078">
    <property type="entry name" value="Sigma_54_int"/>
</dbReference>
<dbReference type="AlphaFoldDB" id="A0A327YHH9"/>
<dbReference type="InterPro" id="IPR002197">
    <property type="entry name" value="HTH_Fis"/>
</dbReference>
<evidence type="ECO:0000256" key="3">
    <source>
        <dbReference type="ARBA" id="ARBA00023015"/>
    </source>
</evidence>
<evidence type="ECO:0000256" key="4">
    <source>
        <dbReference type="ARBA" id="ARBA00023163"/>
    </source>
</evidence>
<dbReference type="PANTHER" id="PTHR32071">
    <property type="entry name" value="TRANSCRIPTIONAL REGULATORY PROTEIN"/>
    <property type="match status" value="1"/>
</dbReference>
<dbReference type="SUPFAM" id="SSF52172">
    <property type="entry name" value="CheY-like"/>
    <property type="match status" value="1"/>
</dbReference>
<dbReference type="GO" id="GO:0000160">
    <property type="term" value="P:phosphorelay signal transduction system"/>
    <property type="evidence" value="ECO:0007669"/>
    <property type="project" value="InterPro"/>
</dbReference>
<feature type="domain" description="Response regulatory" evidence="7">
    <location>
        <begin position="3"/>
        <end position="117"/>
    </location>
</feature>
<dbReference type="InterPro" id="IPR025944">
    <property type="entry name" value="Sigma_54_int_dom_CS"/>
</dbReference>
<evidence type="ECO:0000313" key="9">
    <source>
        <dbReference type="Proteomes" id="UP000248555"/>
    </source>
</evidence>
<dbReference type="PANTHER" id="PTHR32071:SF119">
    <property type="entry name" value="SIGMA L-DEPENDENT TRANSCRIPTIONAL REGULATOR YPLP-RELATED"/>
    <property type="match status" value="1"/>
</dbReference>
<keyword evidence="5" id="KW-0597">Phosphoprotein</keyword>
<evidence type="ECO:0000313" key="8">
    <source>
        <dbReference type="EMBL" id="RAK20460.1"/>
    </source>
</evidence>
<dbReference type="CDD" id="cd00009">
    <property type="entry name" value="AAA"/>
    <property type="match status" value="1"/>
</dbReference>
<name>A0A327YHH9_9BACL</name>
<accession>A0A327YHH9</accession>
<dbReference type="PROSITE" id="PS00675">
    <property type="entry name" value="SIGMA54_INTERACT_1"/>
    <property type="match status" value="1"/>
</dbReference>
<dbReference type="InterPro" id="IPR011006">
    <property type="entry name" value="CheY-like_superfamily"/>
</dbReference>
<feature type="domain" description="Sigma-54 factor interaction" evidence="6">
    <location>
        <begin position="139"/>
        <end position="363"/>
    </location>
</feature>
<comment type="caution">
    <text evidence="8">The sequence shown here is derived from an EMBL/GenBank/DDBJ whole genome shotgun (WGS) entry which is preliminary data.</text>
</comment>
<dbReference type="InterPro" id="IPR058031">
    <property type="entry name" value="AAA_lid_NorR"/>
</dbReference>
<dbReference type="GO" id="GO:0043565">
    <property type="term" value="F:sequence-specific DNA binding"/>
    <property type="evidence" value="ECO:0007669"/>
    <property type="project" value="InterPro"/>
</dbReference>
<reference evidence="8 9" key="1">
    <citation type="submission" date="2018-06" db="EMBL/GenBank/DDBJ databases">
        <title>Genomic Encyclopedia of Type Strains, Phase III (KMG-III): the genomes of soil and plant-associated and newly described type strains.</title>
        <authorList>
            <person name="Whitman W."/>
        </authorList>
    </citation>
    <scope>NUCLEOTIDE SEQUENCE [LARGE SCALE GENOMIC DNA]</scope>
    <source>
        <strain evidence="8 9">CGMCC 1.8979</strain>
    </source>
</reference>
<feature type="modified residue" description="4-aspartylphosphate" evidence="5">
    <location>
        <position position="52"/>
    </location>
</feature>
<keyword evidence="9" id="KW-1185">Reference proteome</keyword>
<dbReference type="Gene3D" id="3.40.50.2300">
    <property type="match status" value="1"/>
</dbReference>
<keyword evidence="1" id="KW-0547">Nucleotide-binding</keyword>
<dbReference type="Pfam" id="PF00072">
    <property type="entry name" value="Response_reg"/>
    <property type="match status" value="1"/>
</dbReference>
<dbReference type="Gene3D" id="3.40.50.300">
    <property type="entry name" value="P-loop containing nucleotide triphosphate hydrolases"/>
    <property type="match status" value="1"/>
</dbReference>
<dbReference type="GO" id="GO:0006355">
    <property type="term" value="P:regulation of DNA-templated transcription"/>
    <property type="evidence" value="ECO:0007669"/>
    <property type="project" value="InterPro"/>
</dbReference>
<organism evidence="8 9">
    <name type="scientific">Paranoxybacillus vitaminiphilus</name>
    <dbReference type="NCBI Taxonomy" id="581036"/>
    <lineage>
        <taxon>Bacteria</taxon>
        <taxon>Bacillati</taxon>
        <taxon>Bacillota</taxon>
        <taxon>Bacilli</taxon>
        <taxon>Bacillales</taxon>
        <taxon>Anoxybacillaceae</taxon>
        <taxon>Paranoxybacillus</taxon>
    </lineage>
</organism>
<dbReference type="OrthoDB" id="9771372at2"/>
<dbReference type="SMART" id="SM00448">
    <property type="entry name" value="REC"/>
    <property type="match status" value="1"/>
</dbReference>
<protein>
    <submittedName>
        <fullName evidence="8">Transcriptional regulator</fullName>
    </submittedName>
</protein>
<keyword evidence="3" id="KW-0805">Transcription regulation</keyword>
<dbReference type="GO" id="GO:0005524">
    <property type="term" value="F:ATP binding"/>
    <property type="evidence" value="ECO:0007669"/>
    <property type="project" value="UniProtKB-KW"/>
</dbReference>
<dbReference type="Pfam" id="PF25601">
    <property type="entry name" value="AAA_lid_14"/>
    <property type="match status" value="1"/>
</dbReference>
<evidence type="ECO:0000256" key="1">
    <source>
        <dbReference type="ARBA" id="ARBA00022741"/>
    </source>
</evidence>
<dbReference type="RefSeq" id="WP_111644758.1">
    <property type="nucleotide sequence ID" value="NZ_QLMH01000004.1"/>
</dbReference>
<keyword evidence="2" id="KW-0067">ATP-binding</keyword>
<dbReference type="PROSITE" id="PS50110">
    <property type="entry name" value="RESPONSE_REGULATORY"/>
    <property type="match status" value="1"/>
</dbReference>
<keyword evidence="4" id="KW-0804">Transcription</keyword>
<sequence length="486" mass="55168">MANILVIDDEREVGTFFLHLLEGKGYHVKLGFNGKDFLRLIKEHRFDLALIDVKLPDINGLNLLKQLKTVLPSCKAIIMTGYSTVKTAVEAIKYGASDYIEKPFDDIDELERLIEGLLDSHSTSSQNDMYRLAETLGLIVGKNKEMNDLIKLAYKIAKKNVNVLIEGETGTGKEVLAHFIHNASMRYDQPFIGINCGAVSETLLESELFGHEKGAFTGAVKEKKGIFEIANRGTLFLDEIGEASLSTQVKLLRVLETGEYIRVGGETIRRTNTRIIAASHVNLAQAVAEKTFREDLLYRLDVVKLTIPPLRERIEDLPLFIECFLKKLNSNLSFSDDTILQMKQYHWPGNVRELFNVVKRAVTLAEGETTIITPHFLPEKLKTERTSPSQKLFSVSKNTEDDIDDLEHYLHEWTSYILSLWKENKRVDLEQVLSLVKDLEKQIGRSFVMKTLKETVGNRKEAAERLNITIRKLRYLLKEKGADSKG</sequence>
<dbReference type="PROSITE" id="PS00688">
    <property type="entry name" value="SIGMA54_INTERACT_3"/>
    <property type="match status" value="1"/>
</dbReference>
<dbReference type="InterPro" id="IPR003593">
    <property type="entry name" value="AAA+_ATPase"/>
</dbReference>
<dbReference type="SMART" id="SM00382">
    <property type="entry name" value="AAA"/>
    <property type="match status" value="1"/>
</dbReference>
<dbReference type="Gene3D" id="1.10.8.60">
    <property type="match status" value="1"/>
</dbReference>
<evidence type="ECO:0000259" key="7">
    <source>
        <dbReference type="PROSITE" id="PS50110"/>
    </source>
</evidence>
<dbReference type="Proteomes" id="UP000248555">
    <property type="component" value="Unassembled WGS sequence"/>
</dbReference>
<evidence type="ECO:0000256" key="5">
    <source>
        <dbReference type="PROSITE-ProRule" id="PRU00169"/>
    </source>
</evidence>
<dbReference type="InterPro" id="IPR025662">
    <property type="entry name" value="Sigma_54_int_dom_ATP-bd_1"/>
</dbReference>
<gene>
    <name evidence="8" type="ORF">B0I26_104112</name>
</gene>
<proteinExistence type="predicted"/>
<evidence type="ECO:0000259" key="6">
    <source>
        <dbReference type="PROSITE" id="PS50045"/>
    </source>
</evidence>